<sequence>MGSKAMLLAFGEVRTALRKGGEPDRDEAEAVIRALRPGCAVEPIEDSTLADEVYPGHALAYVAVLPDATIVCDQELMMLPPPDHVREFAAGRPMIVFSWHSGSGAFGFGEWDADGTLLREHHAESDDQYEFAQATMHEMFGFAPEGVRGEVDASEIVVHGFKVTYPDQAERDARLDALVAEMVRQGPQRMAPDGSLVPVTESP</sequence>
<evidence type="ECO:0000313" key="1">
    <source>
        <dbReference type="EMBL" id="MFC3890278.1"/>
    </source>
</evidence>
<evidence type="ECO:0000313" key="2">
    <source>
        <dbReference type="Proteomes" id="UP001595690"/>
    </source>
</evidence>
<reference evidence="2" key="1">
    <citation type="journal article" date="2019" name="Int. J. Syst. Evol. Microbiol.">
        <title>The Global Catalogue of Microorganisms (GCM) 10K type strain sequencing project: providing services to taxonomists for standard genome sequencing and annotation.</title>
        <authorList>
            <consortium name="The Broad Institute Genomics Platform"/>
            <consortium name="The Broad Institute Genome Sequencing Center for Infectious Disease"/>
            <person name="Wu L."/>
            <person name="Ma J."/>
        </authorList>
    </citation>
    <scope>NUCLEOTIDE SEQUENCE [LARGE SCALE GENOMIC DNA]</scope>
    <source>
        <strain evidence="2">CGMCC 4.7405</strain>
    </source>
</reference>
<dbReference type="Proteomes" id="UP001595690">
    <property type="component" value="Unassembled WGS sequence"/>
</dbReference>
<proteinExistence type="predicted"/>
<comment type="caution">
    <text evidence="1">The sequence shown here is derived from an EMBL/GenBank/DDBJ whole genome shotgun (WGS) entry which is preliminary data.</text>
</comment>
<dbReference type="InterPro" id="IPR053847">
    <property type="entry name" value="DUF6928"/>
</dbReference>
<dbReference type="Pfam" id="PF21997">
    <property type="entry name" value="DUF6928"/>
    <property type="match status" value="1"/>
</dbReference>
<protein>
    <submittedName>
        <fullName evidence="1">DUF6928 family protein</fullName>
    </submittedName>
</protein>
<keyword evidence="2" id="KW-1185">Reference proteome</keyword>
<gene>
    <name evidence="1" type="ORF">ACFOWZ_02230</name>
</gene>
<organism evidence="1 2">
    <name type="scientific">Lentzea rhizosphaerae</name>
    <dbReference type="NCBI Taxonomy" id="2041025"/>
    <lineage>
        <taxon>Bacteria</taxon>
        <taxon>Bacillati</taxon>
        <taxon>Actinomycetota</taxon>
        <taxon>Actinomycetes</taxon>
        <taxon>Pseudonocardiales</taxon>
        <taxon>Pseudonocardiaceae</taxon>
        <taxon>Lentzea</taxon>
    </lineage>
</organism>
<dbReference type="RefSeq" id="WP_382367800.1">
    <property type="nucleotide sequence ID" value="NZ_JBHRZI010000004.1"/>
</dbReference>
<name>A0ABV8BIX3_9PSEU</name>
<dbReference type="EMBL" id="JBHRZI010000004">
    <property type="protein sequence ID" value="MFC3890278.1"/>
    <property type="molecule type" value="Genomic_DNA"/>
</dbReference>
<accession>A0ABV8BIX3</accession>